<reference evidence="4" key="1">
    <citation type="submission" date="2021-01" db="EMBL/GenBank/DDBJ databases">
        <authorList>
            <person name="Corre E."/>
            <person name="Pelletier E."/>
            <person name="Niang G."/>
            <person name="Scheremetjew M."/>
            <person name="Finn R."/>
            <person name="Kale V."/>
            <person name="Holt S."/>
            <person name="Cochrane G."/>
            <person name="Meng A."/>
            <person name="Brown T."/>
            <person name="Cohen L."/>
        </authorList>
    </citation>
    <scope>NUCLEOTIDE SEQUENCE</scope>
    <source>
        <strain evidence="4">SoJaBio B1-5/56/2</strain>
    </source>
</reference>
<dbReference type="GO" id="GO:0005839">
    <property type="term" value="C:proteasome core complex"/>
    <property type="evidence" value="ECO:0007669"/>
    <property type="project" value="InterPro"/>
</dbReference>
<keyword evidence="1 3" id="KW-0963">Cytoplasm</keyword>
<accession>A0A7S4NXT5</accession>
<dbReference type="Pfam" id="PF00227">
    <property type="entry name" value="Proteasome"/>
    <property type="match status" value="1"/>
</dbReference>
<dbReference type="PANTHER" id="PTHR32194">
    <property type="entry name" value="METALLOPROTEASE TLDD"/>
    <property type="match status" value="1"/>
</dbReference>
<comment type="subcellular location">
    <subcellularLocation>
        <location evidence="3">Cytoplasm</location>
    </subcellularLocation>
    <subcellularLocation>
        <location evidence="3">Nucleus</location>
    </subcellularLocation>
</comment>
<dbReference type="InterPro" id="IPR029055">
    <property type="entry name" value="Ntn_hydrolases_N"/>
</dbReference>
<dbReference type="PROSITE" id="PS00854">
    <property type="entry name" value="PROTEASOME_BETA_1"/>
    <property type="match status" value="1"/>
</dbReference>
<evidence type="ECO:0000313" key="4">
    <source>
        <dbReference type="EMBL" id="CAE2316686.1"/>
    </source>
</evidence>
<evidence type="ECO:0000256" key="2">
    <source>
        <dbReference type="ARBA" id="ARBA00022942"/>
    </source>
</evidence>
<organism evidence="4">
    <name type="scientific">Paramoeba aestuarina</name>
    <dbReference type="NCBI Taxonomy" id="180227"/>
    <lineage>
        <taxon>Eukaryota</taxon>
        <taxon>Amoebozoa</taxon>
        <taxon>Discosea</taxon>
        <taxon>Flabellinia</taxon>
        <taxon>Dactylopodida</taxon>
        <taxon>Paramoebidae</taxon>
        <taxon>Paramoeba</taxon>
    </lineage>
</organism>
<dbReference type="EMBL" id="HBKR01024823">
    <property type="protein sequence ID" value="CAE2316686.1"/>
    <property type="molecule type" value="Transcribed_RNA"/>
</dbReference>
<evidence type="ECO:0000256" key="1">
    <source>
        <dbReference type="ARBA" id="ARBA00022490"/>
    </source>
</evidence>
<comment type="function">
    <text evidence="3">Component of the proteasome, a multicatalytic proteinase complex which is characterized by its ability to cleave peptides with Arg, Phe, Tyr, Leu, and Glu adjacent to the leaving group at neutral or slightly basic pH. The proteasome has an ATP-dependent proteolytic activity.</text>
</comment>
<dbReference type="GO" id="GO:0010498">
    <property type="term" value="P:proteasomal protein catabolic process"/>
    <property type="evidence" value="ECO:0007669"/>
    <property type="project" value="UniProtKB-ARBA"/>
</dbReference>
<dbReference type="AlphaFoldDB" id="A0A7S4NXT5"/>
<proteinExistence type="inferred from homology"/>
<keyword evidence="3" id="KW-0539">Nucleus</keyword>
<dbReference type="Gene3D" id="3.60.20.10">
    <property type="entry name" value="Glutamine Phosphoribosylpyrophosphate, subunit 1, domain 1"/>
    <property type="match status" value="1"/>
</dbReference>
<dbReference type="SUPFAM" id="SSF56235">
    <property type="entry name" value="N-terminal nucleophile aminohydrolases (Ntn hydrolases)"/>
    <property type="match status" value="1"/>
</dbReference>
<keyword evidence="2 3" id="KW-0647">Proteasome</keyword>
<comment type="subunit">
    <text evidence="3">Component of the proteasome complex.</text>
</comment>
<gene>
    <name evidence="4" type="ORF">NAES01612_LOCUS16294</name>
</gene>
<dbReference type="PROSITE" id="PS51476">
    <property type="entry name" value="PROTEASOME_BETA_2"/>
    <property type="match status" value="1"/>
</dbReference>
<dbReference type="PANTHER" id="PTHR32194:SF2">
    <property type="entry name" value="PROTEASOME SUBUNIT BETA TYPE-1"/>
    <property type="match status" value="1"/>
</dbReference>
<dbReference type="InterPro" id="IPR023333">
    <property type="entry name" value="Proteasome_suB-type"/>
</dbReference>
<protein>
    <recommendedName>
        <fullName evidence="3">Proteasome subunit beta</fullName>
    </recommendedName>
</protein>
<dbReference type="InterPro" id="IPR001353">
    <property type="entry name" value="Proteasome_sua/b"/>
</dbReference>
<dbReference type="GO" id="GO:0005634">
    <property type="term" value="C:nucleus"/>
    <property type="evidence" value="ECO:0007669"/>
    <property type="project" value="UniProtKB-SubCell"/>
</dbReference>
<comment type="similarity">
    <text evidence="3">Belongs to the peptidase T1B family.</text>
</comment>
<dbReference type="GO" id="GO:0005737">
    <property type="term" value="C:cytoplasm"/>
    <property type="evidence" value="ECO:0007669"/>
    <property type="project" value="UniProtKB-SubCell"/>
</dbReference>
<sequence>MSGESEWSPYTDNGGCVIAIGGAGYVIMAADTRLSEGFTILSRDDTTKIAQVAPQTLLGSTGMQADRVALQQLLKEKLRWYDFENNRSPDTSSIAQLLSNNLYYRRFFPLYTFNVLAGLNSNGDGICYSYDAIGCTEPLSYGATGSGHTLIEPLLDHHILKANQNLDDEARKNLRLTKEQAQSLVKDAFTGASERDIYCGDSVVMKTLTPAGLESEVFQLRKD</sequence>
<evidence type="ECO:0000256" key="3">
    <source>
        <dbReference type="RuleBase" id="RU004203"/>
    </source>
</evidence>
<dbReference type="InterPro" id="IPR016050">
    <property type="entry name" value="Proteasome_bsu_CS"/>
</dbReference>
<name>A0A7S4NXT5_9EUKA</name>